<dbReference type="SUPFAM" id="SSF82919">
    <property type="entry name" value="Zn-finger domain of Sec23/24"/>
    <property type="match status" value="1"/>
</dbReference>
<keyword evidence="6" id="KW-0256">Endoplasmic reticulum</keyword>
<evidence type="ECO:0000256" key="8">
    <source>
        <dbReference type="ARBA" id="ARBA00022927"/>
    </source>
</evidence>
<dbReference type="InterPro" id="IPR006896">
    <property type="entry name" value="Sec23/24_trunk_dom"/>
</dbReference>
<dbReference type="Pfam" id="PF04811">
    <property type="entry name" value="Sec23_trunk"/>
    <property type="match status" value="1"/>
</dbReference>
<dbReference type="RefSeq" id="XP_009028869.1">
    <property type="nucleotide sequence ID" value="XM_009030621.1"/>
</dbReference>
<dbReference type="GO" id="GO:0000149">
    <property type="term" value="F:SNARE binding"/>
    <property type="evidence" value="ECO:0000318"/>
    <property type="project" value="GO_Central"/>
</dbReference>
<dbReference type="SUPFAM" id="SSF81811">
    <property type="entry name" value="Helical domain of Sec23/24"/>
    <property type="match status" value="1"/>
</dbReference>
<evidence type="ECO:0000256" key="6">
    <source>
        <dbReference type="ARBA" id="ARBA00022824"/>
    </source>
</evidence>
<evidence type="ECO:0000256" key="3">
    <source>
        <dbReference type="ARBA" id="ARBA00004397"/>
    </source>
</evidence>
<dbReference type="InterPro" id="IPR036174">
    <property type="entry name" value="Znf_Sec23_Sec24_sf"/>
</dbReference>
<dbReference type="GO" id="GO:0070971">
    <property type="term" value="C:endoplasmic reticulum exit site"/>
    <property type="evidence" value="ECO:0000318"/>
    <property type="project" value="GO_Central"/>
</dbReference>
<dbReference type="GO" id="GO:0030127">
    <property type="term" value="C:COPII vesicle coat"/>
    <property type="evidence" value="ECO:0000318"/>
    <property type="project" value="GO_Central"/>
</dbReference>
<dbReference type="HOGENOM" id="CLU_004589_2_1_1"/>
<dbReference type="InterPro" id="IPR041742">
    <property type="entry name" value="Sec24-like_trunk_dom"/>
</dbReference>
<feature type="domain" description="Zinc finger Sec23/Sec24-type" evidence="12">
    <location>
        <begin position="85"/>
        <end position="121"/>
    </location>
</feature>
<organism evidence="17 18">
    <name type="scientific">Helobdella robusta</name>
    <name type="common">Californian leech</name>
    <dbReference type="NCBI Taxonomy" id="6412"/>
    <lineage>
        <taxon>Eukaryota</taxon>
        <taxon>Metazoa</taxon>
        <taxon>Spiralia</taxon>
        <taxon>Lophotrochozoa</taxon>
        <taxon>Annelida</taxon>
        <taxon>Clitellata</taxon>
        <taxon>Hirudinea</taxon>
        <taxon>Rhynchobdellida</taxon>
        <taxon>Glossiphoniidae</taxon>
        <taxon>Helobdella</taxon>
    </lineage>
</organism>
<dbReference type="KEGG" id="hro:HELRODRAFT_69899"/>
<keyword evidence="7" id="KW-0931">ER-Golgi transport</keyword>
<proteinExistence type="inferred from homology"/>
<dbReference type="CDD" id="cd01479">
    <property type="entry name" value="Sec24-like"/>
    <property type="match status" value="1"/>
</dbReference>
<dbReference type="Gene3D" id="3.40.50.410">
    <property type="entry name" value="von Willebrand factor, type A domain"/>
    <property type="match status" value="1"/>
</dbReference>
<dbReference type="InParanoid" id="T1FZZ4"/>
<dbReference type="OrthoDB" id="49016at2759"/>
<dbReference type="Pfam" id="PF04810">
    <property type="entry name" value="zf-Sec23_Sec24"/>
    <property type="match status" value="1"/>
</dbReference>
<dbReference type="InterPro" id="IPR029006">
    <property type="entry name" value="ADF-H/Gelsolin-like_dom_sf"/>
</dbReference>
<dbReference type="GO" id="GO:0005789">
    <property type="term" value="C:endoplasmic reticulum membrane"/>
    <property type="evidence" value="ECO:0007669"/>
    <property type="project" value="UniProtKB-SubCell"/>
</dbReference>
<dbReference type="OMA" id="IMALPNV"/>
<dbReference type="STRING" id="6412.T1FZZ4"/>
<name>T1FZZ4_HELRO</name>
<dbReference type="Pfam" id="PF08033">
    <property type="entry name" value="Sec23_BS"/>
    <property type="match status" value="1"/>
</dbReference>
<dbReference type="InterPro" id="IPR036175">
    <property type="entry name" value="Sec23/24_helical_dom_sf"/>
</dbReference>
<dbReference type="PANTHER" id="PTHR13803:SF39">
    <property type="entry name" value="SECRETORY 24AB, ISOFORM A"/>
    <property type="match status" value="1"/>
</dbReference>
<dbReference type="InterPro" id="IPR036465">
    <property type="entry name" value="vWFA_dom_sf"/>
</dbReference>
<evidence type="ECO:0000259" key="13">
    <source>
        <dbReference type="Pfam" id="PF04811"/>
    </source>
</evidence>
<dbReference type="PANTHER" id="PTHR13803">
    <property type="entry name" value="SEC24-RELATED PROTEIN"/>
    <property type="match status" value="1"/>
</dbReference>
<evidence type="ECO:0000313" key="18">
    <source>
        <dbReference type="Proteomes" id="UP000015101"/>
    </source>
</evidence>
<dbReference type="Proteomes" id="UP000015101">
    <property type="component" value="Unassembled WGS sequence"/>
</dbReference>
<dbReference type="EMBL" id="KB097639">
    <property type="protein sequence ID" value="ESN92676.1"/>
    <property type="molecule type" value="Genomic_DNA"/>
</dbReference>
<keyword evidence="10" id="KW-0472">Membrane</keyword>
<dbReference type="GeneID" id="20214392"/>
<dbReference type="InterPro" id="IPR006895">
    <property type="entry name" value="Znf_Sec23_Sec24"/>
</dbReference>
<evidence type="ECO:0000256" key="9">
    <source>
        <dbReference type="ARBA" id="ARBA00023034"/>
    </source>
</evidence>
<gene>
    <name evidence="17" type="primary">20214392</name>
    <name evidence="16" type="ORF">HELRODRAFT_69899</name>
</gene>
<dbReference type="SUPFAM" id="SSF82754">
    <property type="entry name" value="C-terminal, gelsolin-like domain of Sec23/24"/>
    <property type="match status" value="1"/>
</dbReference>
<dbReference type="EMBL" id="AMQM01001811">
    <property type="status" value="NOT_ANNOTATED_CDS"/>
    <property type="molecule type" value="Genomic_DNA"/>
</dbReference>
<evidence type="ECO:0000313" key="16">
    <source>
        <dbReference type="EMBL" id="ESN92676.1"/>
    </source>
</evidence>
<dbReference type="Gene3D" id="1.20.120.730">
    <property type="entry name" value="Sec23/Sec24 helical domain"/>
    <property type="match status" value="1"/>
</dbReference>
<dbReference type="Pfam" id="PF04815">
    <property type="entry name" value="Sec23_helical"/>
    <property type="match status" value="1"/>
</dbReference>
<evidence type="ECO:0000313" key="17">
    <source>
        <dbReference type="EnsemblMetazoa" id="HelroP69899"/>
    </source>
</evidence>
<reference evidence="16 18" key="2">
    <citation type="journal article" date="2013" name="Nature">
        <title>Insights into bilaterian evolution from three spiralian genomes.</title>
        <authorList>
            <person name="Simakov O."/>
            <person name="Marletaz F."/>
            <person name="Cho S.J."/>
            <person name="Edsinger-Gonzales E."/>
            <person name="Havlak P."/>
            <person name="Hellsten U."/>
            <person name="Kuo D.H."/>
            <person name="Larsson T."/>
            <person name="Lv J."/>
            <person name="Arendt D."/>
            <person name="Savage R."/>
            <person name="Osoegawa K."/>
            <person name="de Jong P."/>
            <person name="Grimwood J."/>
            <person name="Chapman J.A."/>
            <person name="Shapiro H."/>
            <person name="Aerts A."/>
            <person name="Otillar R.P."/>
            <person name="Terry A.Y."/>
            <person name="Boore J.L."/>
            <person name="Grigoriev I.V."/>
            <person name="Lindberg D.R."/>
            <person name="Seaver E.C."/>
            <person name="Weisblat D.A."/>
            <person name="Putnam N.H."/>
            <person name="Rokhsar D.S."/>
        </authorList>
    </citation>
    <scope>NUCLEOTIDE SEQUENCE</scope>
</reference>
<evidence type="ECO:0000256" key="1">
    <source>
        <dbReference type="ARBA" id="ARBA00004299"/>
    </source>
</evidence>
<evidence type="ECO:0000259" key="15">
    <source>
        <dbReference type="Pfam" id="PF08033"/>
    </source>
</evidence>
<dbReference type="Gene3D" id="2.60.40.1670">
    <property type="entry name" value="beta-sandwich domain of Sec23/24"/>
    <property type="match status" value="1"/>
</dbReference>
<evidence type="ECO:0000256" key="7">
    <source>
        <dbReference type="ARBA" id="ARBA00022892"/>
    </source>
</evidence>
<reference evidence="18" key="1">
    <citation type="submission" date="2012-12" db="EMBL/GenBank/DDBJ databases">
        <authorList>
            <person name="Hellsten U."/>
            <person name="Grimwood J."/>
            <person name="Chapman J.A."/>
            <person name="Shapiro H."/>
            <person name="Aerts A."/>
            <person name="Otillar R.P."/>
            <person name="Terry A.Y."/>
            <person name="Boore J.L."/>
            <person name="Simakov O."/>
            <person name="Marletaz F."/>
            <person name="Cho S.-J."/>
            <person name="Edsinger-Gonzales E."/>
            <person name="Havlak P."/>
            <person name="Kuo D.-H."/>
            <person name="Larsson T."/>
            <person name="Lv J."/>
            <person name="Arendt D."/>
            <person name="Savage R."/>
            <person name="Osoegawa K."/>
            <person name="de Jong P."/>
            <person name="Lindberg D.R."/>
            <person name="Seaver E.C."/>
            <person name="Weisblat D.A."/>
            <person name="Putnam N.H."/>
            <person name="Grigoriev I.V."/>
            <person name="Rokhsar D.S."/>
        </authorList>
    </citation>
    <scope>NUCLEOTIDE SEQUENCE</scope>
</reference>
<feature type="domain" description="Sec23/Sec24 beta-sandwich" evidence="15">
    <location>
        <begin position="401"/>
        <end position="484"/>
    </location>
</feature>
<dbReference type="CTD" id="20214392"/>
<dbReference type="Gene3D" id="3.40.20.10">
    <property type="entry name" value="Severin"/>
    <property type="match status" value="1"/>
</dbReference>
<comment type="similarity">
    <text evidence="4">Belongs to the SEC23/SEC24 family. SEC24 subfamily.</text>
</comment>
<dbReference type="InterPro" id="IPR012990">
    <property type="entry name" value="Beta-sandwich_Sec23_24"/>
</dbReference>
<dbReference type="GO" id="GO:0090110">
    <property type="term" value="P:COPII-coated vesicle cargo loading"/>
    <property type="evidence" value="ECO:0000318"/>
    <property type="project" value="GO_Central"/>
</dbReference>
<evidence type="ECO:0000256" key="2">
    <source>
        <dbReference type="ARBA" id="ARBA00004394"/>
    </source>
</evidence>
<dbReference type="GO" id="GO:0000139">
    <property type="term" value="C:Golgi membrane"/>
    <property type="evidence" value="ECO:0007669"/>
    <property type="project" value="UniProtKB-SubCell"/>
</dbReference>
<dbReference type="Gene3D" id="2.30.30.380">
    <property type="entry name" value="Zn-finger domain of Sec23/24"/>
    <property type="match status" value="1"/>
</dbReference>
<keyword evidence="8" id="KW-0653">Protein transport</keyword>
<dbReference type="SUPFAM" id="SSF53300">
    <property type="entry name" value="vWA-like"/>
    <property type="match status" value="1"/>
</dbReference>
<dbReference type="InterPro" id="IPR050550">
    <property type="entry name" value="SEC23_SEC24_subfamily"/>
</dbReference>
<evidence type="ECO:0000259" key="14">
    <source>
        <dbReference type="Pfam" id="PF04815"/>
    </source>
</evidence>
<evidence type="ECO:0000259" key="12">
    <source>
        <dbReference type="Pfam" id="PF04810"/>
    </source>
</evidence>
<dbReference type="FunCoup" id="T1FZZ4">
    <property type="interactions" value="1384"/>
</dbReference>
<keyword evidence="9" id="KW-0333">Golgi apparatus</keyword>
<feature type="domain" description="Sec23/Sec24 helical" evidence="14">
    <location>
        <begin position="495"/>
        <end position="597"/>
    </location>
</feature>
<accession>T1FZZ4</accession>
<sequence>MKVPEVAVYNLLQERNILPKDGFEVATPSMHDVRKTNCHPDLMSCTANVMPNSNSLLQKTRLPLGLLVHPFKDLSNLQVIQSCSIVRCRSCRTYINPFVVFVDPSRWKCNICFKANELPSDFCYDSTTNTYIEPHKRPEVKVATVEYVASTDYMLRPPQPAVYLYLLDVSFNAVETGYLSEFCEILIKELDRIPGDSRKQIGFIAYDTSVYFFNLSDEHNQPQILCMPDLEDADIPCPDGLLVNLEESRDIVLDLLEKLPAMFSNNTEVGSCLGTALEVAYKMMTSTGGRVTVLQTHLPTVGAGALKNREDANERVSKNIQGMGPVTDFYKKLALECSAQQICIDIFFLNSQFTDIATISCASKFTSGTTYYFPGFHRATNLAELRRFRSALTRYLTRKIGFEAVMRVRCTRGLNIHTFHGNGFVRSTDLLSLPNVNPDASFGLQMSIDDTLESNYVFFQAALLYTSSKGERRIRVHTLCIPVSSVLSEVQASANQRTIISLISKMAVDKSLSVGLGDSREALVYAALDIMQAYRASVPQGQRLANQLLAPQSLKHIPLLVLALLKFMAFRIGISTKIDDRVYAMELCKWLPLKQLLLHIYPALYPLHNLTEEQVCVCEDHVIRPSMTSLSSHQIDRHGAYVMDAGSYLYLYLGSAISDAFCAHLLDVRSFAGTAEGYLELPELDNNLSLFVRKFVEKLNHKRTVEAPLMLIREDGKLRHMFYQHLVEDRTESSFSYLEFLQHLQKEIKV</sequence>
<evidence type="ECO:0000256" key="10">
    <source>
        <dbReference type="ARBA" id="ARBA00023136"/>
    </source>
</evidence>
<keyword evidence="5" id="KW-0813">Transport</keyword>
<comment type="subcellular location">
    <subcellularLocation>
        <location evidence="1">Cytoplasmic vesicle</location>
        <location evidence="1">COPII-coated vesicle membrane</location>
        <topology evidence="1">Peripheral membrane protein</topology>
        <orientation evidence="1">Cytoplasmic side</orientation>
    </subcellularLocation>
    <subcellularLocation>
        <location evidence="3">Endoplasmic reticulum membrane</location>
        <topology evidence="3">Peripheral membrane protein</topology>
        <orientation evidence="3">Cytoplasmic side</orientation>
    </subcellularLocation>
    <subcellularLocation>
        <location evidence="2">Golgi apparatus membrane</location>
    </subcellularLocation>
</comment>
<dbReference type="InterPro" id="IPR006900">
    <property type="entry name" value="Sec23/24_helical_dom"/>
</dbReference>
<dbReference type="eggNOG" id="KOG1985">
    <property type="taxonomic scope" value="Eukaryota"/>
</dbReference>
<reference evidence="17" key="3">
    <citation type="submission" date="2015-06" db="UniProtKB">
        <authorList>
            <consortium name="EnsemblMetazoa"/>
        </authorList>
    </citation>
    <scope>IDENTIFICATION</scope>
</reference>
<dbReference type="EnsemblMetazoa" id="HelroT69899">
    <property type="protein sequence ID" value="HelroP69899"/>
    <property type="gene ID" value="HelroG69899"/>
</dbReference>
<dbReference type="AlphaFoldDB" id="T1FZZ4"/>
<evidence type="ECO:0000256" key="11">
    <source>
        <dbReference type="ARBA" id="ARBA00023329"/>
    </source>
</evidence>
<evidence type="ECO:0000256" key="4">
    <source>
        <dbReference type="ARBA" id="ARBA00008334"/>
    </source>
</evidence>
<evidence type="ECO:0008006" key="19">
    <source>
        <dbReference type="Google" id="ProtNLM"/>
    </source>
</evidence>
<dbReference type="SUPFAM" id="SSF81995">
    <property type="entry name" value="beta-sandwich domain of Sec23/24"/>
    <property type="match status" value="1"/>
</dbReference>
<dbReference type="GO" id="GO:0006886">
    <property type="term" value="P:intracellular protein transport"/>
    <property type="evidence" value="ECO:0007669"/>
    <property type="project" value="InterPro"/>
</dbReference>
<feature type="domain" description="Sec23/Sec24 trunk" evidence="13">
    <location>
        <begin position="158"/>
        <end position="395"/>
    </location>
</feature>
<keyword evidence="18" id="KW-1185">Reference proteome</keyword>
<dbReference type="InterPro" id="IPR036180">
    <property type="entry name" value="Gelsolin-like_dom_sf"/>
</dbReference>
<keyword evidence="11" id="KW-0968">Cytoplasmic vesicle</keyword>
<protein>
    <recommendedName>
        <fullName evidence="19">Protein transport protein Sec24B</fullName>
    </recommendedName>
</protein>
<evidence type="ECO:0000256" key="5">
    <source>
        <dbReference type="ARBA" id="ARBA00022448"/>
    </source>
</evidence>
<dbReference type="GO" id="GO:0008270">
    <property type="term" value="F:zinc ion binding"/>
    <property type="evidence" value="ECO:0000318"/>
    <property type="project" value="GO_Central"/>
</dbReference>